<reference evidence="3" key="1">
    <citation type="submission" date="2016-06" db="UniProtKB">
        <authorList>
            <consortium name="WormBaseParasite"/>
        </authorList>
    </citation>
    <scope>IDENTIFICATION</scope>
</reference>
<accession>A0A183KYW5</accession>
<sequence>MSGLNMFYVTPVSLKSVVGPMIQSTRFLYDLQMVNGHPLH</sequence>
<protein>
    <submittedName>
        <fullName evidence="3">COPIIcoated_ERV domain-containing protein</fullName>
    </submittedName>
</protein>
<evidence type="ECO:0000313" key="2">
    <source>
        <dbReference type="Proteomes" id="UP000279833"/>
    </source>
</evidence>
<dbReference type="AlphaFoldDB" id="A0A183KYW5"/>
<proteinExistence type="predicted"/>
<dbReference type="Proteomes" id="UP000279833">
    <property type="component" value="Unassembled WGS sequence"/>
</dbReference>
<dbReference type="WBParaSite" id="SCUD_0002026501-mRNA-1">
    <property type="protein sequence ID" value="SCUD_0002026501-mRNA-1"/>
    <property type="gene ID" value="SCUD_0002026501"/>
</dbReference>
<gene>
    <name evidence="1" type="ORF">SCUD_LOCUS20263</name>
</gene>
<name>A0A183KYW5_9TREM</name>
<keyword evidence="2" id="KW-1185">Reference proteome</keyword>
<evidence type="ECO:0000313" key="1">
    <source>
        <dbReference type="EMBL" id="VDP71650.1"/>
    </source>
</evidence>
<reference evidence="1 2" key="2">
    <citation type="submission" date="2018-11" db="EMBL/GenBank/DDBJ databases">
        <authorList>
            <consortium name="Pathogen Informatics"/>
        </authorList>
    </citation>
    <scope>NUCLEOTIDE SEQUENCE [LARGE SCALE GENOMIC DNA]</scope>
    <source>
        <strain evidence="1">Dakar</strain>
        <strain evidence="2">Dakar, Senegal</strain>
    </source>
</reference>
<dbReference type="EMBL" id="UZAK01043946">
    <property type="protein sequence ID" value="VDP71650.1"/>
    <property type="molecule type" value="Genomic_DNA"/>
</dbReference>
<evidence type="ECO:0000313" key="3">
    <source>
        <dbReference type="WBParaSite" id="SCUD_0002026501-mRNA-1"/>
    </source>
</evidence>
<organism evidence="3">
    <name type="scientific">Schistosoma curassoni</name>
    <dbReference type="NCBI Taxonomy" id="6186"/>
    <lineage>
        <taxon>Eukaryota</taxon>
        <taxon>Metazoa</taxon>
        <taxon>Spiralia</taxon>
        <taxon>Lophotrochozoa</taxon>
        <taxon>Platyhelminthes</taxon>
        <taxon>Trematoda</taxon>
        <taxon>Digenea</taxon>
        <taxon>Strigeidida</taxon>
        <taxon>Schistosomatoidea</taxon>
        <taxon>Schistosomatidae</taxon>
        <taxon>Schistosoma</taxon>
    </lineage>
</organism>